<reference evidence="1" key="1">
    <citation type="journal article" date="2015" name="ISME J.">
        <title>Draft Genome Sequence of Streptomyces incarnatus NRRL8089, which Produces the Nucleoside Antibiotic Sinefungin.</title>
        <authorList>
            <person name="Oshima K."/>
            <person name="Hattori M."/>
            <person name="Shimizu H."/>
            <person name="Fukuda K."/>
            <person name="Nemoto M."/>
            <person name="Inagaki K."/>
            <person name="Tamura T."/>
        </authorList>
    </citation>
    <scope>NUCLEOTIDE SEQUENCE</scope>
    <source>
        <strain evidence="1">FACHB-1375</strain>
    </source>
</reference>
<dbReference type="AlphaFoldDB" id="A0A926ZK32"/>
<keyword evidence="2" id="KW-1185">Reference proteome</keyword>
<proteinExistence type="predicted"/>
<reference evidence="1" key="2">
    <citation type="submission" date="2020-08" db="EMBL/GenBank/DDBJ databases">
        <authorList>
            <person name="Chen M."/>
            <person name="Teng W."/>
            <person name="Zhao L."/>
            <person name="Hu C."/>
            <person name="Zhou Y."/>
            <person name="Han B."/>
            <person name="Song L."/>
            <person name="Shu W."/>
        </authorList>
    </citation>
    <scope>NUCLEOTIDE SEQUENCE</scope>
    <source>
        <strain evidence="1">FACHB-1375</strain>
    </source>
</reference>
<organism evidence="1 2">
    <name type="scientific">Aerosakkonema funiforme FACHB-1375</name>
    <dbReference type="NCBI Taxonomy" id="2949571"/>
    <lineage>
        <taxon>Bacteria</taxon>
        <taxon>Bacillati</taxon>
        <taxon>Cyanobacteriota</taxon>
        <taxon>Cyanophyceae</taxon>
        <taxon>Oscillatoriophycideae</taxon>
        <taxon>Aerosakkonematales</taxon>
        <taxon>Aerosakkonemataceae</taxon>
        <taxon>Aerosakkonema</taxon>
    </lineage>
</organism>
<dbReference type="EMBL" id="JACJPW010000116">
    <property type="protein sequence ID" value="MBD2185319.1"/>
    <property type="molecule type" value="Genomic_DNA"/>
</dbReference>
<comment type="caution">
    <text evidence="1">The sequence shown here is derived from an EMBL/GenBank/DDBJ whole genome shotgun (WGS) entry which is preliminary data.</text>
</comment>
<protein>
    <submittedName>
        <fullName evidence="1">Uncharacterized protein</fullName>
    </submittedName>
</protein>
<dbReference type="Proteomes" id="UP000641646">
    <property type="component" value="Unassembled WGS sequence"/>
</dbReference>
<dbReference type="RefSeq" id="WP_190473455.1">
    <property type="nucleotide sequence ID" value="NZ_JACJPW010000116.1"/>
</dbReference>
<gene>
    <name evidence="1" type="ORF">H6G03_30300</name>
</gene>
<evidence type="ECO:0000313" key="2">
    <source>
        <dbReference type="Proteomes" id="UP000641646"/>
    </source>
</evidence>
<accession>A0A926ZK32</accession>
<name>A0A926ZK32_9CYAN</name>
<evidence type="ECO:0000313" key="1">
    <source>
        <dbReference type="EMBL" id="MBD2185319.1"/>
    </source>
</evidence>
<sequence length="142" mass="15830">MNAMKRRSLLYFSIGLAIFSASSLISVAAQSVRGVTRRVQFPRGSSSTTINGSVLLGNKDTYIFRARQGQTIIADVTWRGTRVDNVEDQGLSGFTFILPNGESYEDPQNDTFSATATGDYKVVIRQPYRMSSPRYTFKLTIR</sequence>
<dbReference type="Gene3D" id="2.60.120.380">
    <property type="match status" value="1"/>
</dbReference>